<dbReference type="InterPro" id="IPR050195">
    <property type="entry name" value="Primate_lentivir_Gag_pol-like"/>
</dbReference>
<dbReference type="Pfam" id="PF00607">
    <property type="entry name" value="Gag_p24"/>
    <property type="match status" value="1"/>
</dbReference>
<gene>
    <name evidence="7" type="ORF">WISP_86905</name>
</gene>
<dbReference type="PANTHER" id="PTHR40389">
    <property type="entry name" value="ENDOGENOUS RETROVIRUS GROUP K MEMBER 24 GAG POLYPROTEIN-RELATED"/>
    <property type="match status" value="1"/>
</dbReference>
<reference evidence="7" key="1">
    <citation type="submission" date="2019-10" db="EMBL/GenBank/DDBJ databases">
        <authorList>
            <person name="Soares A.E.R."/>
            <person name="Aleixo A."/>
            <person name="Schneider P."/>
            <person name="Miyaki C.Y."/>
            <person name="Schneider M.P."/>
            <person name="Mello C."/>
            <person name="Vasconcelos A.T.R."/>
        </authorList>
    </citation>
    <scope>NUCLEOTIDE SEQUENCE</scope>
    <source>
        <tissue evidence="7">Muscle</tissue>
    </source>
</reference>
<evidence type="ECO:0000259" key="6">
    <source>
        <dbReference type="PROSITE" id="PS50158"/>
    </source>
</evidence>
<evidence type="ECO:0000256" key="2">
    <source>
        <dbReference type="ARBA" id="ARBA00022771"/>
    </source>
</evidence>
<dbReference type="InterPro" id="IPR008916">
    <property type="entry name" value="Retrov_capsid_C"/>
</dbReference>
<sequence length="630" mass="69876">MKPAGKMEAEFTAAEWLLSAILSKRGEAVSDKLLQKLIAWARGKGYFTTPSLLFLFEEWRAVGDKMWELTIKGKDKDFKDLRVSWRTIINVLESMKAESKVAAAAVQALSPVEQQPKRSCFACPVQTNNPLPMKGLSVRPCHTLAELIPEAPAPAPVLMPPRPDTALPAAASVPSAPPLDDGTAEPSRFSEEVGGPSCRPLPTDVPLPKDEGEINLNLIADELLKVMEKVDERGQRALERVERILREEASGVSTPIKDKPTLHEIIKGGVATESTKPRRWSGVVKDAILEGEWTPSLMACPIVREDNGEITYVRHEWKILQQLIKALRENGHKSETRRALINWLYTNDLNIPIDCAELVRLLLTPSQYLIWYREWERLAKEEENRLRRDDDPLAGIRADMITGSGLYTSAAEQARYPHILLEVVVRTGIRAFDAVPDASGTPSFTNIRQGLTEQYPHFIDRLHSAIQGSSQLAPENRESMFRLLAFENANNKTKAILAMLPKTADVSDMIELTLRAEQGQQAKNIAGAVAAAMQPTTTLVAAAVQKLQPNKGRANSPASVCYRCGRKGHFRKTCSATIDIGAGNETVMVELSHYSGTWVSAAVVDEKQFLVPTPVYQPLQDLKRDFYQKV</sequence>
<dbReference type="SUPFAM" id="SSF57756">
    <property type="entry name" value="Retrovirus zinc finger-like domains"/>
    <property type="match status" value="1"/>
</dbReference>
<dbReference type="Gene3D" id="1.10.1200.30">
    <property type="match status" value="1"/>
</dbReference>
<dbReference type="Proteomes" id="UP001145742">
    <property type="component" value="Unassembled WGS sequence"/>
</dbReference>
<feature type="region of interest" description="Disordered" evidence="5">
    <location>
        <begin position="160"/>
        <end position="209"/>
    </location>
</feature>
<dbReference type="SUPFAM" id="SSF47943">
    <property type="entry name" value="Retrovirus capsid protein, N-terminal core domain"/>
    <property type="match status" value="1"/>
</dbReference>
<dbReference type="PANTHER" id="PTHR40389:SF3">
    <property type="entry name" value="IGE-BINDING PROTEIN"/>
    <property type="match status" value="1"/>
</dbReference>
<protein>
    <recommendedName>
        <fullName evidence="6">CCHC-type domain-containing protein</fullName>
    </recommendedName>
</protein>
<evidence type="ECO:0000313" key="7">
    <source>
        <dbReference type="EMBL" id="KAJ7414033.1"/>
    </source>
</evidence>
<name>A0ABQ9D375_9PASS</name>
<dbReference type="InterPro" id="IPR036875">
    <property type="entry name" value="Znf_CCHC_sf"/>
</dbReference>
<evidence type="ECO:0000313" key="8">
    <source>
        <dbReference type="Proteomes" id="UP001145742"/>
    </source>
</evidence>
<evidence type="ECO:0000256" key="4">
    <source>
        <dbReference type="PROSITE-ProRule" id="PRU00047"/>
    </source>
</evidence>
<accession>A0ABQ9D375</accession>
<dbReference type="InterPro" id="IPR045345">
    <property type="entry name" value="Gag_p24_C"/>
</dbReference>
<organism evidence="7 8">
    <name type="scientific">Willisornis vidua</name>
    <name type="common">Xingu scale-backed antbird</name>
    <dbReference type="NCBI Taxonomy" id="1566151"/>
    <lineage>
        <taxon>Eukaryota</taxon>
        <taxon>Metazoa</taxon>
        <taxon>Chordata</taxon>
        <taxon>Craniata</taxon>
        <taxon>Vertebrata</taxon>
        <taxon>Euteleostomi</taxon>
        <taxon>Archelosauria</taxon>
        <taxon>Archosauria</taxon>
        <taxon>Dinosauria</taxon>
        <taxon>Saurischia</taxon>
        <taxon>Theropoda</taxon>
        <taxon>Coelurosauria</taxon>
        <taxon>Aves</taxon>
        <taxon>Neognathae</taxon>
        <taxon>Neoaves</taxon>
        <taxon>Telluraves</taxon>
        <taxon>Australaves</taxon>
        <taxon>Passeriformes</taxon>
        <taxon>Thamnophilidae</taxon>
        <taxon>Willisornis</taxon>
    </lineage>
</organism>
<evidence type="ECO:0000256" key="5">
    <source>
        <dbReference type="SAM" id="MobiDB-lite"/>
    </source>
</evidence>
<keyword evidence="8" id="KW-1185">Reference proteome</keyword>
<dbReference type="EMBL" id="WHWB01034090">
    <property type="protein sequence ID" value="KAJ7414033.1"/>
    <property type="molecule type" value="Genomic_DNA"/>
</dbReference>
<dbReference type="InterPro" id="IPR008919">
    <property type="entry name" value="Retrov_capsid_N"/>
</dbReference>
<keyword evidence="3" id="KW-0862">Zinc</keyword>
<comment type="caution">
    <text evidence="7">The sequence shown here is derived from an EMBL/GenBank/DDBJ whole genome shotgun (WGS) entry which is preliminary data.</text>
</comment>
<dbReference type="PROSITE" id="PS50158">
    <property type="entry name" value="ZF_CCHC"/>
    <property type="match status" value="1"/>
</dbReference>
<proteinExistence type="predicted"/>
<keyword evidence="1" id="KW-0479">Metal-binding</keyword>
<dbReference type="SUPFAM" id="SSF47353">
    <property type="entry name" value="Retrovirus capsid dimerization domain-like"/>
    <property type="match status" value="1"/>
</dbReference>
<evidence type="ECO:0000256" key="1">
    <source>
        <dbReference type="ARBA" id="ARBA00022723"/>
    </source>
</evidence>
<dbReference type="InterPro" id="IPR001878">
    <property type="entry name" value="Znf_CCHC"/>
</dbReference>
<dbReference type="Pfam" id="PF19317">
    <property type="entry name" value="Gag_p24_C"/>
    <property type="match status" value="1"/>
</dbReference>
<dbReference type="Gene3D" id="1.10.375.10">
    <property type="entry name" value="Human Immunodeficiency Virus Type 1 Capsid Protein"/>
    <property type="match status" value="1"/>
</dbReference>
<keyword evidence="2 4" id="KW-0863">Zinc-finger</keyword>
<feature type="domain" description="CCHC-type" evidence="6">
    <location>
        <begin position="561"/>
        <end position="574"/>
    </location>
</feature>
<evidence type="ECO:0000256" key="3">
    <source>
        <dbReference type="ARBA" id="ARBA00022833"/>
    </source>
</evidence>